<evidence type="ECO:0000313" key="4">
    <source>
        <dbReference type="Proteomes" id="UP000238825"/>
    </source>
</evidence>
<dbReference type="SUPFAM" id="SSF110391">
    <property type="entry name" value="GlpP-like"/>
    <property type="match status" value="1"/>
</dbReference>
<keyword evidence="1" id="KW-0319">Glycerol metabolism</keyword>
<comment type="function">
    <text evidence="1">Regulates expression of the glpD operon. In the presence of glycerol 3-phosphate (G3P) causes antitermination of transcription of glpD at the inverted repeat of the leader region to enhance its transcription. Binds and stabilizes glpD leader mRNA.</text>
</comment>
<evidence type="ECO:0000256" key="1">
    <source>
        <dbReference type="PIRNR" id="PIRNR016897"/>
    </source>
</evidence>
<keyword evidence="1" id="KW-0694">RNA-binding</keyword>
<dbReference type="GO" id="GO:0006071">
    <property type="term" value="P:glycerol metabolic process"/>
    <property type="evidence" value="ECO:0007669"/>
    <property type="project" value="UniProtKB-UniRule"/>
</dbReference>
<dbReference type="Pfam" id="PF04309">
    <property type="entry name" value="G3P_antiterm"/>
    <property type="match status" value="1"/>
</dbReference>
<dbReference type="GeneID" id="48277325"/>
<dbReference type="GO" id="GO:0003723">
    <property type="term" value="F:RNA binding"/>
    <property type="evidence" value="ECO:0007669"/>
    <property type="project" value="UniProtKB-KW"/>
</dbReference>
<dbReference type="InterPro" id="IPR006699">
    <property type="entry name" value="GlpP"/>
</dbReference>
<name>A0A2S0K1N9_LYSSH</name>
<protein>
    <recommendedName>
        <fullName evidence="1">Glycerol uptake operon antiterminator regulatory protein</fullName>
    </recommendedName>
</protein>
<dbReference type="RefSeq" id="WP_024363516.1">
    <property type="nucleotide sequence ID" value="NZ_BJNS01000001.1"/>
</dbReference>
<proteinExistence type="predicted"/>
<reference evidence="3 5" key="2">
    <citation type="submission" date="2018-06" db="EMBL/GenBank/DDBJ databases">
        <authorList>
            <consortium name="Pathogen Informatics"/>
            <person name="Doyle S."/>
        </authorList>
    </citation>
    <scope>NUCLEOTIDE SEQUENCE [LARGE SCALE GENOMIC DNA]</scope>
    <source>
        <strain evidence="3 5">NCTC10338</strain>
    </source>
</reference>
<dbReference type="Proteomes" id="UP000238825">
    <property type="component" value="Chromosome"/>
</dbReference>
<reference evidence="2 4" key="1">
    <citation type="submission" date="2017-03" db="EMBL/GenBank/DDBJ databases">
        <title>The whole genome sequencing and assembly of Lysinibacillus sphaericus DSM 28T strain.</title>
        <authorList>
            <person name="Lee Y.-J."/>
            <person name="Yi H."/>
            <person name="Bahn Y.-S."/>
            <person name="Kim J.F."/>
            <person name="Lee D.-W."/>
        </authorList>
    </citation>
    <scope>NUCLEOTIDE SEQUENCE [LARGE SCALE GENOMIC DNA]</scope>
    <source>
        <strain evidence="2 4">DSM 28</strain>
    </source>
</reference>
<dbReference type="EMBL" id="CP019980">
    <property type="protein sequence ID" value="AVK97310.1"/>
    <property type="molecule type" value="Genomic_DNA"/>
</dbReference>
<evidence type="ECO:0000313" key="2">
    <source>
        <dbReference type="EMBL" id="AVK97310.1"/>
    </source>
</evidence>
<gene>
    <name evidence="3" type="primary">glpP</name>
    <name evidence="2" type="ORF">LS41612_14080</name>
    <name evidence="3" type="ORF">NCTC10338_01881</name>
</gene>
<dbReference type="EMBL" id="UFSZ01000001">
    <property type="protein sequence ID" value="SUV16796.1"/>
    <property type="molecule type" value="Genomic_DNA"/>
</dbReference>
<dbReference type="InterPro" id="IPR013785">
    <property type="entry name" value="Aldolase_TIM"/>
</dbReference>
<dbReference type="GO" id="GO:0045893">
    <property type="term" value="P:positive regulation of DNA-templated transcription"/>
    <property type="evidence" value="ECO:0007669"/>
    <property type="project" value="TreeGrafter"/>
</dbReference>
<accession>A0A2S0K1N9</accession>
<keyword evidence="1" id="KW-0805">Transcription regulation</keyword>
<dbReference type="PIRSF" id="PIRSF016897">
    <property type="entry name" value="GlpP"/>
    <property type="match status" value="1"/>
</dbReference>
<organism evidence="2 4">
    <name type="scientific">Lysinibacillus sphaericus</name>
    <name type="common">Bacillus sphaericus</name>
    <dbReference type="NCBI Taxonomy" id="1421"/>
    <lineage>
        <taxon>Bacteria</taxon>
        <taxon>Bacillati</taxon>
        <taxon>Bacillota</taxon>
        <taxon>Bacilli</taxon>
        <taxon>Bacillales</taxon>
        <taxon>Bacillaceae</taxon>
        <taxon>Lysinibacillus</taxon>
    </lineage>
</organism>
<evidence type="ECO:0000313" key="3">
    <source>
        <dbReference type="EMBL" id="SUV16796.1"/>
    </source>
</evidence>
<dbReference type="Proteomes" id="UP000255295">
    <property type="component" value="Unassembled WGS sequence"/>
</dbReference>
<dbReference type="PANTHER" id="PTHR35787">
    <property type="entry name" value="GLYCEROL UPTAKE OPERON ANTITERMINATOR REGULATORY PROTEIN"/>
    <property type="match status" value="1"/>
</dbReference>
<sequence>MYKIFQDRLADKQLVAAIKEPKAIEAALKYKDNISAVILMMGDILNIKHYVQLFHDAGLPVILHVEKIGGLQLDQYGIDFVSKVVKPFAIVTTKANVIKRAKQQKIFVIQRIFLIDTEVYYQLEQSIHHTAADMIEIMPCRAPDFIHKLIQVTDKPIITGGLLDKIEYAEAALAHGANAVTTSNVKLWRKPINKR</sequence>
<dbReference type="AlphaFoldDB" id="A0A2S0K1N9"/>
<keyword evidence="1" id="KW-0804">Transcription</keyword>
<evidence type="ECO:0000313" key="5">
    <source>
        <dbReference type="Proteomes" id="UP000255295"/>
    </source>
</evidence>
<dbReference type="PANTHER" id="PTHR35787:SF1">
    <property type="entry name" value="GLYCEROL UPTAKE OPERON ANTITERMINATOR REGULATORY PROTEIN"/>
    <property type="match status" value="1"/>
</dbReference>
<dbReference type="GO" id="GO:0001072">
    <property type="term" value="F:transcription antitermination factor activity, RNA binding"/>
    <property type="evidence" value="ECO:0007669"/>
    <property type="project" value="TreeGrafter"/>
</dbReference>
<dbReference type="Gene3D" id="3.20.20.70">
    <property type="entry name" value="Aldolase class I"/>
    <property type="match status" value="1"/>
</dbReference>